<keyword evidence="2" id="KW-0436">Ligase</keyword>
<accession>A0A699YWF2</accession>
<keyword evidence="3" id="KW-1185">Reference proteome</keyword>
<dbReference type="Proteomes" id="UP000485058">
    <property type="component" value="Unassembled WGS sequence"/>
</dbReference>
<dbReference type="SUPFAM" id="SSF52954">
    <property type="entry name" value="Class II aaRS ABD-related"/>
    <property type="match status" value="1"/>
</dbReference>
<organism evidence="2 3">
    <name type="scientific">Haematococcus lacustris</name>
    <name type="common">Green alga</name>
    <name type="synonym">Haematococcus pluvialis</name>
    <dbReference type="NCBI Taxonomy" id="44745"/>
    <lineage>
        <taxon>Eukaryota</taxon>
        <taxon>Viridiplantae</taxon>
        <taxon>Chlorophyta</taxon>
        <taxon>core chlorophytes</taxon>
        <taxon>Chlorophyceae</taxon>
        <taxon>CS clade</taxon>
        <taxon>Chlamydomonadales</taxon>
        <taxon>Haematococcaceae</taxon>
        <taxon>Haematococcus</taxon>
    </lineage>
</organism>
<name>A0A699YWF2_HAELA</name>
<gene>
    <name evidence="2" type="ORF">HaLaN_06851</name>
</gene>
<dbReference type="EMBL" id="BLLF01000396">
    <property type="protein sequence ID" value="GFH11366.1"/>
    <property type="molecule type" value="Genomic_DNA"/>
</dbReference>
<evidence type="ECO:0000313" key="3">
    <source>
        <dbReference type="Proteomes" id="UP000485058"/>
    </source>
</evidence>
<evidence type="ECO:0000259" key="1">
    <source>
        <dbReference type="Pfam" id="PF03129"/>
    </source>
</evidence>
<proteinExistence type="predicted"/>
<comment type="caution">
    <text evidence="2">The sequence shown here is derived from an EMBL/GenBank/DDBJ whole genome shotgun (WGS) entry which is preliminary data.</text>
</comment>
<evidence type="ECO:0000313" key="2">
    <source>
        <dbReference type="EMBL" id="GFH11366.1"/>
    </source>
</evidence>
<dbReference type="AlphaFoldDB" id="A0A699YWF2"/>
<dbReference type="InterPro" id="IPR004154">
    <property type="entry name" value="Anticodon-bd"/>
</dbReference>
<reference evidence="2 3" key="1">
    <citation type="submission" date="2020-02" db="EMBL/GenBank/DDBJ databases">
        <title>Draft genome sequence of Haematococcus lacustris strain NIES-144.</title>
        <authorList>
            <person name="Morimoto D."/>
            <person name="Nakagawa S."/>
            <person name="Yoshida T."/>
            <person name="Sawayama S."/>
        </authorList>
    </citation>
    <scope>NUCLEOTIDE SEQUENCE [LARGE SCALE GENOMIC DNA]</scope>
    <source>
        <strain evidence="2 3">NIES-144</strain>
    </source>
</reference>
<dbReference type="Gene3D" id="3.40.50.800">
    <property type="entry name" value="Anticodon-binding domain"/>
    <property type="match status" value="1"/>
</dbReference>
<dbReference type="Pfam" id="PF03129">
    <property type="entry name" value="HGTP_anticodon"/>
    <property type="match status" value="1"/>
</dbReference>
<protein>
    <submittedName>
        <fullName evidence="2">AA_TRNA_LIGASE_II domain-containing protein</fullName>
    </submittedName>
</protein>
<sequence>MRRFGIRAEINGGASISKLVRTATKAKTPVTCIIGKQEVLDGTLSVRLYQGNKEIGALPQSEVIARVLQAVAAKGDFKSDPASQAREAAPARALHLEASVE</sequence>
<dbReference type="InterPro" id="IPR036621">
    <property type="entry name" value="Anticodon-bd_dom_sf"/>
</dbReference>
<dbReference type="GO" id="GO:0016874">
    <property type="term" value="F:ligase activity"/>
    <property type="evidence" value="ECO:0007669"/>
    <property type="project" value="UniProtKB-KW"/>
</dbReference>
<feature type="domain" description="Anticodon-binding" evidence="1">
    <location>
        <begin position="2"/>
        <end position="68"/>
    </location>
</feature>